<protein>
    <submittedName>
        <fullName evidence="3">GGDEF domain-containing protein</fullName>
    </submittedName>
</protein>
<dbReference type="PANTHER" id="PTHR46663">
    <property type="entry name" value="DIGUANYLATE CYCLASE DGCT-RELATED"/>
    <property type="match status" value="1"/>
</dbReference>
<dbReference type="SUPFAM" id="SSF55073">
    <property type="entry name" value="Nucleotide cyclase"/>
    <property type="match status" value="1"/>
</dbReference>
<feature type="transmembrane region" description="Helical" evidence="1">
    <location>
        <begin position="144"/>
        <end position="162"/>
    </location>
</feature>
<dbReference type="PROSITE" id="PS50887">
    <property type="entry name" value="GGDEF"/>
    <property type="match status" value="1"/>
</dbReference>
<comment type="caution">
    <text evidence="3">The sequence shown here is derived from an EMBL/GenBank/DDBJ whole genome shotgun (WGS) entry which is preliminary data.</text>
</comment>
<dbReference type="Proteomes" id="UP001195963">
    <property type="component" value="Unassembled WGS sequence"/>
</dbReference>
<keyword evidence="1" id="KW-0812">Transmembrane</keyword>
<dbReference type="InterPro" id="IPR052163">
    <property type="entry name" value="DGC-Regulatory_Protein"/>
</dbReference>
<keyword evidence="1" id="KW-1133">Transmembrane helix</keyword>
<dbReference type="InterPro" id="IPR000160">
    <property type="entry name" value="GGDEF_dom"/>
</dbReference>
<evidence type="ECO:0000259" key="2">
    <source>
        <dbReference type="PROSITE" id="PS50887"/>
    </source>
</evidence>
<dbReference type="RefSeq" id="WP_220107801.1">
    <property type="nucleotide sequence ID" value="NZ_JAHZST010000001.1"/>
</dbReference>
<feature type="transmembrane region" description="Helical" evidence="1">
    <location>
        <begin position="81"/>
        <end position="99"/>
    </location>
</feature>
<dbReference type="InterPro" id="IPR043128">
    <property type="entry name" value="Rev_trsase/Diguanyl_cyclase"/>
</dbReference>
<feature type="transmembrane region" description="Helical" evidence="1">
    <location>
        <begin position="194"/>
        <end position="213"/>
    </location>
</feature>
<dbReference type="SMART" id="SM00267">
    <property type="entry name" value="GGDEF"/>
    <property type="match status" value="1"/>
</dbReference>
<dbReference type="Gene3D" id="3.30.70.270">
    <property type="match status" value="1"/>
</dbReference>
<evidence type="ECO:0000313" key="3">
    <source>
        <dbReference type="EMBL" id="MBW8182048.1"/>
    </source>
</evidence>
<proteinExistence type="predicted"/>
<dbReference type="PANTHER" id="PTHR46663:SF2">
    <property type="entry name" value="GGDEF DOMAIN-CONTAINING PROTEIN"/>
    <property type="match status" value="1"/>
</dbReference>
<accession>A0ABS7DX94</accession>
<reference evidence="3 4" key="1">
    <citation type="submission" date="2021-07" db="EMBL/GenBank/DDBJ databases">
        <title>Shewanella sp. nov, isolated from SCS.</title>
        <authorList>
            <person name="Cao W.R."/>
        </authorList>
    </citation>
    <scope>NUCLEOTIDE SEQUENCE [LARGE SCALE GENOMIC DNA]</scope>
    <source>
        <strain evidence="3 4">NR704-98</strain>
    </source>
</reference>
<feature type="transmembrane region" description="Helical" evidence="1">
    <location>
        <begin position="49"/>
        <end position="75"/>
    </location>
</feature>
<feature type="domain" description="GGDEF" evidence="2">
    <location>
        <begin position="277"/>
        <end position="400"/>
    </location>
</feature>
<evidence type="ECO:0000313" key="4">
    <source>
        <dbReference type="Proteomes" id="UP001195963"/>
    </source>
</evidence>
<dbReference type="InterPro" id="IPR029787">
    <property type="entry name" value="Nucleotide_cyclase"/>
</dbReference>
<sequence length="400" mass="45420">MRLALLNFVDSYSLLAKGYGKVTYINLLSLRYPKDLERELNYLERVHRFFSYSISNMLGLIFGASLISVILYYYGAMVGEIQLLFACTAVVATCVYSISRYVDKHKPEGELLANLLISRVTLGCVIGILYGVAVFLLPKPIEEASVLFLLCIYLASIAVAIFQYSVIPTYYILFNFSMLIPVMLYFVIYPSTFGYLMILVLISGSFMFISKGFKISKNEIHSITVNLRLQAEVAEHVLTRQKLQEMALYDNLTKVANRHLFEESAEDSLERAKDQKQSMALLYIDLNNFKAINDRFGHEVGDKVLIEAANRIKTKIRHTDLVARFGGDEFVVVLENYNLDVVRVDLIDAIRSVLNEDILIEGQLLELRASIGVSIFPNDGSSLRDLLHNADTHMYNQKKH</sequence>
<feature type="transmembrane region" description="Helical" evidence="1">
    <location>
        <begin position="111"/>
        <end position="138"/>
    </location>
</feature>
<keyword evidence="4" id="KW-1185">Reference proteome</keyword>
<evidence type="ECO:0000256" key="1">
    <source>
        <dbReference type="SAM" id="Phobius"/>
    </source>
</evidence>
<organism evidence="3 4">
    <name type="scientific">Shewanella nanhaiensis</name>
    <dbReference type="NCBI Taxonomy" id="2864872"/>
    <lineage>
        <taxon>Bacteria</taxon>
        <taxon>Pseudomonadati</taxon>
        <taxon>Pseudomonadota</taxon>
        <taxon>Gammaproteobacteria</taxon>
        <taxon>Alteromonadales</taxon>
        <taxon>Shewanellaceae</taxon>
        <taxon>Shewanella</taxon>
    </lineage>
</organism>
<keyword evidence="1" id="KW-0472">Membrane</keyword>
<dbReference type="Pfam" id="PF00990">
    <property type="entry name" value="GGDEF"/>
    <property type="match status" value="1"/>
</dbReference>
<name>A0ABS7DX94_9GAMM</name>
<dbReference type="NCBIfam" id="TIGR00254">
    <property type="entry name" value="GGDEF"/>
    <property type="match status" value="1"/>
</dbReference>
<dbReference type="EMBL" id="JAHZST010000001">
    <property type="protein sequence ID" value="MBW8182048.1"/>
    <property type="molecule type" value="Genomic_DNA"/>
</dbReference>
<gene>
    <name evidence="3" type="ORF">K0625_00085</name>
</gene>
<dbReference type="CDD" id="cd01949">
    <property type="entry name" value="GGDEF"/>
    <property type="match status" value="1"/>
</dbReference>